<evidence type="ECO:0000256" key="1">
    <source>
        <dbReference type="ARBA" id="ARBA00000971"/>
    </source>
</evidence>
<dbReference type="SUPFAM" id="SSF50891">
    <property type="entry name" value="Cyclophilin-like"/>
    <property type="match status" value="1"/>
</dbReference>
<proteinExistence type="inferred from homology"/>
<dbReference type="Proteomes" id="UP001497457">
    <property type="component" value="Chromosome 36b"/>
</dbReference>
<organism evidence="8 9">
    <name type="scientific">Urochloa decumbens</name>
    <dbReference type="NCBI Taxonomy" id="240449"/>
    <lineage>
        <taxon>Eukaryota</taxon>
        <taxon>Viridiplantae</taxon>
        <taxon>Streptophyta</taxon>
        <taxon>Embryophyta</taxon>
        <taxon>Tracheophyta</taxon>
        <taxon>Spermatophyta</taxon>
        <taxon>Magnoliopsida</taxon>
        <taxon>Liliopsida</taxon>
        <taxon>Poales</taxon>
        <taxon>Poaceae</taxon>
        <taxon>PACMAD clade</taxon>
        <taxon>Panicoideae</taxon>
        <taxon>Panicodae</taxon>
        <taxon>Paniceae</taxon>
        <taxon>Melinidinae</taxon>
        <taxon>Urochloa</taxon>
    </lineage>
</organism>
<feature type="compositionally biased region" description="Basic residues" evidence="6">
    <location>
        <begin position="266"/>
        <end position="288"/>
    </location>
</feature>
<feature type="compositionally biased region" description="Low complexity" evidence="6">
    <location>
        <begin position="205"/>
        <end position="215"/>
    </location>
</feature>
<protein>
    <recommendedName>
        <fullName evidence="5">Peptidyl-prolyl cis-trans isomerase</fullName>
        <shortName evidence="5">PPIase</shortName>
        <ecNumber evidence="5">5.2.1.8</ecNumber>
    </recommendedName>
</protein>
<dbReference type="EMBL" id="OZ075146">
    <property type="protein sequence ID" value="CAL5053603.1"/>
    <property type="molecule type" value="Genomic_DNA"/>
</dbReference>
<evidence type="ECO:0000256" key="5">
    <source>
        <dbReference type="RuleBase" id="RU363019"/>
    </source>
</evidence>
<reference evidence="9" key="1">
    <citation type="submission" date="2024-06" db="EMBL/GenBank/DDBJ databases">
        <authorList>
            <person name="Ryan C."/>
        </authorList>
    </citation>
    <scope>NUCLEOTIDE SEQUENCE [LARGE SCALE GENOMIC DNA]</scope>
</reference>
<evidence type="ECO:0000259" key="7">
    <source>
        <dbReference type="PROSITE" id="PS50072"/>
    </source>
</evidence>
<dbReference type="AlphaFoldDB" id="A0ABC9E9M9"/>
<dbReference type="Gene3D" id="2.40.100.10">
    <property type="entry name" value="Cyclophilin-like"/>
    <property type="match status" value="1"/>
</dbReference>
<keyword evidence="4 5" id="KW-0413">Isomerase</keyword>
<name>A0ABC9E9M9_9POAL</name>
<dbReference type="PROSITE" id="PS50072">
    <property type="entry name" value="CSA_PPIASE_2"/>
    <property type="match status" value="1"/>
</dbReference>
<feature type="region of interest" description="Disordered" evidence="6">
    <location>
        <begin position="151"/>
        <end position="288"/>
    </location>
</feature>
<keyword evidence="9" id="KW-1185">Reference proteome</keyword>
<comment type="catalytic activity">
    <reaction evidence="1 5">
        <text>[protein]-peptidylproline (omega=180) = [protein]-peptidylproline (omega=0)</text>
        <dbReference type="Rhea" id="RHEA:16237"/>
        <dbReference type="Rhea" id="RHEA-COMP:10747"/>
        <dbReference type="Rhea" id="RHEA-COMP:10748"/>
        <dbReference type="ChEBI" id="CHEBI:83833"/>
        <dbReference type="ChEBI" id="CHEBI:83834"/>
        <dbReference type="EC" id="5.2.1.8"/>
    </reaction>
</comment>
<evidence type="ECO:0000256" key="3">
    <source>
        <dbReference type="ARBA" id="ARBA00023110"/>
    </source>
</evidence>
<evidence type="ECO:0000256" key="6">
    <source>
        <dbReference type="SAM" id="MobiDB-lite"/>
    </source>
</evidence>
<evidence type="ECO:0000313" key="9">
    <source>
        <dbReference type="Proteomes" id="UP001497457"/>
    </source>
</evidence>
<comment type="similarity">
    <text evidence="2 5">Belongs to the cyclophilin-type PPIase family.</text>
</comment>
<gene>
    <name evidence="8" type="ORF">URODEC1_LOCUS93333</name>
</gene>
<keyword evidence="3 5" id="KW-0697">Rotamase</keyword>
<dbReference type="InterPro" id="IPR002130">
    <property type="entry name" value="Cyclophilin-type_PPIase_dom"/>
</dbReference>
<dbReference type="FunFam" id="2.40.100.10:FF:000025">
    <property type="entry name" value="Peptidyl-prolyl cis-trans isomerase CYP19-2"/>
    <property type="match status" value="1"/>
</dbReference>
<dbReference type="PRINTS" id="PR00153">
    <property type="entry name" value="CSAPPISMRASE"/>
</dbReference>
<comment type="function">
    <text evidence="5">PPIases accelerate the folding of proteins. It catalyzes the cis-trans isomerization of proline imidic peptide bonds in oligopeptides.</text>
</comment>
<sequence length="288" mass="32327">MARKKNPFVFLDVSIGDDHAGKMVFELFADVVPKTAENFRALCTGEKGVGETTISPLYYRGTRFHNITKGLMAQGGDFSKNNGTGGESIYGGTFEDENFVLRHDDRGLLSMANTGPNTNGSQFFITFKPLPHLDRFIPMDLISGFIHIHAVRSKRRRSRSHERSSGRNSAHSPTSHHRSRRSPDRGASPPCSCRARPPSSDHGRSPSRSGGSSDGAPKRVKKGRGFTPRYSFVRRYRSPTPDGLSVRAGHYGRRNNRDRYTSYQSSHHHRRYRSSSRGRASPRHRSRN</sequence>
<dbReference type="PANTHER" id="PTHR11071">
    <property type="entry name" value="PEPTIDYL-PROLYL CIS-TRANS ISOMERASE"/>
    <property type="match status" value="1"/>
</dbReference>
<dbReference type="EC" id="5.2.1.8" evidence="5"/>
<evidence type="ECO:0000256" key="4">
    <source>
        <dbReference type="ARBA" id="ARBA00023235"/>
    </source>
</evidence>
<evidence type="ECO:0000313" key="8">
    <source>
        <dbReference type="EMBL" id="CAL5053603.1"/>
    </source>
</evidence>
<feature type="domain" description="PPIase cyclophilin-type" evidence="7">
    <location>
        <begin position="10"/>
        <end position="146"/>
    </location>
</feature>
<feature type="compositionally biased region" description="Basic residues" evidence="6">
    <location>
        <begin position="151"/>
        <end position="160"/>
    </location>
</feature>
<feature type="compositionally biased region" description="Low complexity" evidence="6">
    <location>
        <begin position="187"/>
        <end position="198"/>
    </location>
</feature>
<dbReference type="InterPro" id="IPR029000">
    <property type="entry name" value="Cyclophilin-like_dom_sf"/>
</dbReference>
<evidence type="ECO:0000256" key="2">
    <source>
        <dbReference type="ARBA" id="ARBA00007365"/>
    </source>
</evidence>
<accession>A0ABC9E9M9</accession>
<dbReference type="Pfam" id="PF00160">
    <property type="entry name" value="Pro_isomerase"/>
    <property type="match status" value="1"/>
</dbReference>
<reference evidence="8 9" key="2">
    <citation type="submission" date="2024-10" db="EMBL/GenBank/DDBJ databases">
        <authorList>
            <person name="Ryan C."/>
        </authorList>
    </citation>
    <scope>NUCLEOTIDE SEQUENCE [LARGE SCALE GENOMIC DNA]</scope>
</reference>
<dbReference type="PANTHER" id="PTHR11071:SF564">
    <property type="entry name" value="PPIASE CYCLOPHILIN-TYPE DOMAIN-CONTAINING PROTEIN"/>
    <property type="match status" value="1"/>
</dbReference>
<dbReference type="GO" id="GO:0003755">
    <property type="term" value="F:peptidyl-prolyl cis-trans isomerase activity"/>
    <property type="evidence" value="ECO:0007669"/>
    <property type="project" value="UniProtKB-UniRule"/>
</dbReference>